<proteinExistence type="predicted"/>
<dbReference type="AlphaFoldDB" id="A0A386JBV0"/>
<sequence>MIKIEGKDGKKIIKKEIEIEYIDFNMNNVGELVNENVCAFKLKEVSLDNNIEALHFIGPGGGKFEISIEKIITLSTRDSTVYISAFCPDLFFSYKKESILKQINRANIKISPILTIFEDTKNMVRIKRFIFPRFWTKCMKMIWLKNNNYPAHSNKFTGTSTFYKVLYIKNIVILKYYIIKCHKNYIHFTKKQI</sequence>
<reference evidence="1" key="1">
    <citation type="journal article" date="2018" name="Sci. Rep.">
        <title>Novel Clade C-I Clostridium difficile strains escape diagnostic tests, differ in pathogenicity potential and carry toxins on extrachromosomal elements.</title>
        <authorList>
            <person name="Ramirez-Vargas G."/>
            <person name="Lopez-Urena D."/>
            <person name="Badilla A."/>
            <person name="Orozco-Aguilar J."/>
            <person name="Murillo T."/>
            <person name="Rojas P."/>
            <person name="Riedel T."/>
            <person name="Overmann J."/>
            <person name="Gonzalez G."/>
            <person name="Chaves-Olarte E."/>
            <person name="Quesada-Gomez C."/>
            <person name="Rodriguez C."/>
        </authorList>
    </citation>
    <scope>NUCLEOTIDE SEQUENCE</scope>
    <source>
        <strain evidence="1">HSJD-312</strain>
        <plasmid evidence="1">pHSJD-312</plasmid>
    </source>
</reference>
<accession>A0A386JBV0</accession>
<dbReference type="RefSeq" id="WP_172693292.1">
    <property type="nucleotide sequence ID" value="NZ_MG973074.1"/>
</dbReference>
<gene>
    <name evidence="1" type="ORF">pHSJD-312_00035</name>
</gene>
<name>A0A386JBV0_CLODI</name>
<organism evidence="1">
    <name type="scientific">Clostridioides difficile</name>
    <name type="common">Peptoclostridium difficile</name>
    <dbReference type="NCBI Taxonomy" id="1496"/>
    <lineage>
        <taxon>Bacteria</taxon>
        <taxon>Bacillati</taxon>
        <taxon>Bacillota</taxon>
        <taxon>Clostridia</taxon>
        <taxon>Peptostreptococcales</taxon>
        <taxon>Peptostreptococcaceae</taxon>
        <taxon>Clostridioides</taxon>
    </lineage>
</organism>
<dbReference type="EMBL" id="MG973074">
    <property type="protein sequence ID" value="AYD68656.1"/>
    <property type="molecule type" value="Genomic_DNA"/>
</dbReference>
<geneLocation type="plasmid" evidence="1">
    <name>pHSJD-312</name>
</geneLocation>
<keyword evidence="1" id="KW-0614">Plasmid</keyword>
<evidence type="ECO:0000313" key="1">
    <source>
        <dbReference type="EMBL" id="AYD68656.1"/>
    </source>
</evidence>
<protein>
    <submittedName>
        <fullName evidence="1">Uncharacterized protein</fullName>
    </submittedName>
</protein>